<dbReference type="AlphaFoldDB" id="A0A1C3H519"/>
<proteinExistence type="predicted"/>
<protein>
    <submittedName>
        <fullName evidence="1">Phage terminase, small subunit</fullName>
    </submittedName>
</protein>
<evidence type="ECO:0000313" key="2">
    <source>
        <dbReference type="Proteomes" id="UP000190837"/>
    </source>
</evidence>
<name>A0A1C3H519_9GAMM</name>
<gene>
    <name evidence="1" type="ORF">CHUV0807_1597</name>
</gene>
<organism evidence="1 2">
    <name type="scientific">Cardiobacterium hominis</name>
    <dbReference type="NCBI Taxonomy" id="2718"/>
    <lineage>
        <taxon>Bacteria</taxon>
        <taxon>Pseudomonadati</taxon>
        <taxon>Pseudomonadota</taxon>
        <taxon>Gammaproteobacteria</taxon>
        <taxon>Cardiobacteriales</taxon>
        <taxon>Cardiobacteriaceae</taxon>
        <taxon>Cardiobacterium</taxon>
    </lineage>
</organism>
<dbReference type="Pfam" id="PF11985">
    <property type="entry name" value="Phage_Mu_Gp27"/>
    <property type="match status" value="1"/>
</dbReference>
<evidence type="ECO:0000313" key="1">
    <source>
        <dbReference type="EMBL" id="SAM66292.1"/>
    </source>
</evidence>
<sequence>MAANSIKTLPPELLEQLQGWLRDPAITQLEATERLNAVLAELGEKPRSKSAVNRYALKMSEVGAKIQQSREIADMWIARFGNQPQGKVGALLNELVRNLAFETALQLSEGEEPAHPGLLKDLAQAIEKLERASTINDKRQREIEQAALARAAADVEATAKSQGLSDEAVELIKQRILGG</sequence>
<dbReference type="RefSeq" id="WP_079541032.1">
    <property type="nucleotide sequence ID" value="NZ_FKLO01000054.1"/>
</dbReference>
<dbReference type="InterPro" id="IPR021874">
    <property type="entry name" value="Phage_Mu_Gp27"/>
</dbReference>
<accession>A0A1C3H519</accession>
<dbReference type="Proteomes" id="UP000190837">
    <property type="component" value="Unassembled WGS sequence"/>
</dbReference>
<reference evidence="2" key="1">
    <citation type="submission" date="2016-04" db="EMBL/GenBank/DDBJ databases">
        <authorList>
            <person name="Tagini F."/>
        </authorList>
    </citation>
    <scope>NUCLEOTIDE SEQUENCE [LARGE SCALE GENOMIC DNA]</scope>
    <source>
        <strain evidence="2">CHUV0807</strain>
    </source>
</reference>
<dbReference type="EMBL" id="FKLO01000054">
    <property type="protein sequence ID" value="SAM66292.1"/>
    <property type="molecule type" value="Genomic_DNA"/>
</dbReference>